<comment type="caution">
    <text evidence="2">The sequence shown here is derived from an EMBL/GenBank/DDBJ whole genome shotgun (WGS) entry which is preliminary data.</text>
</comment>
<dbReference type="InterPro" id="IPR001853">
    <property type="entry name" value="DSBA-like_thioredoxin_dom"/>
</dbReference>
<organism evidence="2 3">
    <name type="scientific">Eiseniibacteriota bacterium</name>
    <dbReference type="NCBI Taxonomy" id="2212470"/>
    <lineage>
        <taxon>Bacteria</taxon>
        <taxon>Candidatus Eiseniibacteriota</taxon>
    </lineage>
</organism>
<reference evidence="2" key="2">
    <citation type="journal article" date="2021" name="Microbiome">
        <title>Successional dynamics and alternative stable states in a saline activated sludge microbial community over 9 years.</title>
        <authorList>
            <person name="Wang Y."/>
            <person name="Ye J."/>
            <person name="Ju F."/>
            <person name="Liu L."/>
            <person name="Boyd J.A."/>
            <person name="Deng Y."/>
            <person name="Parks D.H."/>
            <person name="Jiang X."/>
            <person name="Yin X."/>
            <person name="Woodcroft B.J."/>
            <person name="Tyson G.W."/>
            <person name="Hugenholtz P."/>
            <person name="Polz M.F."/>
            <person name="Zhang T."/>
        </authorList>
    </citation>
    <scope>NUCLEOTIDE SEQUENCE</scope>
    <source>
        <strain evidence="2">HKST-UBA02</strain>
    </source>
</reference>
<dbReference type="SUPFAM" id="SSF52833">
    <property type="entry name" value="Thioredoxin-like"/>
    <property type="match status" value="1"/>
</dbReference>
<gene>
    <name evidence="2" type="ORF">KDA27_15555</name>
</gene>
<dbReference type="PANTHER" id="PTHR13887">
    <property type="entry name" value="GLUTATHIONE S-TRANSFERASE KAPPA"/>
    <property type="match status" value="1"/>
</dbReference>
<dbReference type="PANTHER" id="PTHR13887:SF41">
    <property type="entry name" value="THIOREDOXIN SUPERFAMILY PROTEIN"/>
    <property type="match status" value="1"/>
</dbReference>
<evidence type="ECO:0000313" key="2">
    <source>
        <dbReference type="EMBL" id="MCA9757221.1"/>
    </source>
</evidence>
<feature type="domain" description="DSBA-like thioredoxin" evidence="1">
    <location>
        <begin position="1"/>
        <end position="174"/>
    </location>
</feature>
<evidence type="ECO:0000313" key="3">
    <source>
        <dbReference type="Proteomes" id="UP000739538"/>
    </source>
</evidence>
<dbReference type="GO" id="GO:0016491">
    <property type="term" value="F:oxidoreductase activity"/>
    <property type="evidence" value="ECO:0007669"/>
    <property type="project" value="InterPro"/>
</dbReference>
<dbReference type="InterPro" id="IPR036249">
    <property type="entry name" value="Thioredoxin-like_sf"/>
</dbReference>
<dbReference type="CDD" id="cd03024">
    <property type="entry name" value="DsbA_FrnE"/>
    <property type="match status" value="1"/>
</dbReference>
<dbReference type="Proteomes" id="UP000739538">
    <property type="component" value="Unassembled WGS sequence"/>
</dbReference>
<sequence>MERLQKEYDVDVQFVHFPLHPDTPAEGMKLLDLFGGPSAAPRLEQSRQRLLDLAKQEGLPMSGNREMTYNSRLAQELGVWAEELGHGTEFHDAAFRAYFVENQNVGDVDVLVGIAKSVGLDAGAARKVLTERTHREKVDSDWSRSRQSGVNAVPTFQIGGKMVVGAQPYEVLEELAIEAGAKKRQK</sequence>
<evidence type="ECO:0000259" key="1">
    <source>
        <dbReference type="Pfam" id="PF01323"/>
    </source>
</evidence>
<protein>
    <submittedName>
        <fullName evidence="2">DsbA family oxidoreductase</fullName>
    </submittedName>
</protein>
<dbReference type="EMBL" id="JAGQHS010000088">
    <property type="protein sequence ID" value="MCA9757221.1"/>
    <property type="molecule type" value="Genomic_DNA"/>
</dbReference>
<accession>A0A956SEA0</accession>
<dbReference type="Pfam" id="PF01323">
    <property type="entry name" value="DSBA"/>
    <property type="match status" value="1"/>
</dbReference>
<name>A0A956SEA0_UNCEI</name>
<proteinExistence type="predicted"/>
<dbReference type="Gene3D" id="3.40.30.10">
    <property type="entry name" value="Glutaredoxin"/>
    <property type="match status" value="1"/>
</dbReference>
<reference evidence="2" key="1">
    <citation type="submission" date="2020-04" db="EMBL/GenBank/DDBJ databases">
        <authorList>
            <person name="Zhang T."/>
        </authorList>
    </citation>
    <scope>NUCLEOTIDE SEQUENCE</scope>
    <source>
        <strain evidence="2">HKST-UBA02</strain>
    </source>
</reference>
<dbReference type="AlphaFoldDB" id="A0A956SEA0"/>